<evidence type="ECO:0000259" key="3">
    <source>
        <dbReference type="Pfam" id="PF03432"/>
    </source>
</evidence>
<feature type="region of interest" description="Disordered" evidence="2">
    <location>
        <begin position="548"/>
        <end position="577"/>
    </location>
</feature>
<dbReference type="EMBL" id="FMZQ01000015">
    <property type="protein sequence ID" value="SDD37842.1"/>
    <property type="molecule type" value="Genomic_DNA"/>
</dbReference>
<organism evidence="4 5">
    <name type="scientific">Ectopseudomonas chengduensis</name>
    <dbReference type="NCBI Taxonomy" id="489632"/>
    <lineage>
        <taxon>Bacteria</taxon>
        <taxon>Pseudomonadati</taxon>
        <taxon>Pseudomonadota</taxon>
        <taxon>Gammaproteobacteria</taxon>
        <taxon>Pseudomonadales</taxon>
        <taxon>Pseudomonadaceae</taxon>
        <taxon>Ectopseudomonas</taxon>
    </lineage>
</organism>
<dbReference type="RefSeq" id="WP_090337398.1">
    <property type="nucleotide sequence ID" value="NZ_FMZQ01000015.1"/>
</dbReference>
<reference evidence="5" key="1">
    <citation type="submission" date="2016-10" db="EMBL/GenBank/DDBJ databases">
        <authorList>
            <person name="Varghese N."/>
            <person name="Submissions S."/>
        </authorList>
    </citation>
    <scope>NUCLEOTIDE SEQUENCE [LARGE SCALE GENOMIC DNA]</scope>
    <source>
        <strain evidence="5">DSM 26382</strain>
    </source>
</reference>
<feature type="region of interest" description="Disordered" evidence="2">
    <location>
        <begin position="168"/>
        <end position="194"/>
    </location>
</feature>
<accession>A0A1G6U8Y4</accession>
<feature type="coiled-coil region" evidence="1">
    <location>
        <begin position="398"/>
        <end position="425"/>
    </location>
</feature>
<name>A0A1G6U8Y4_9GAMM</name>
<dbReference type="Pfam" id="PF03432">
    <property type="entry name" value="Relaxase"/>
    <property type="match status" value="1"/>
</dbReference>
<keyword evidence="5" id="KW-1185">Reference proteome</keyword>
<proteinExistence type="predicted"/>
<evidence type="ECO:0000313" key="5">
    <source>
        <dbReference type="Proteomes" id="UP000199467"/>
    </source>
</evidence>
<evidence type="ECO:0000313" key="4">
    <source>
        <dbReference type="EMBL" id="SDD37842.1"/>
    </source>
</evidence>
<feature type="compositionally biased region" description="Basic and acidic residues" evidence="2">
    <location>
        <begin position="463"/>
        <end position="497"/>
    </location>
</feature>
<feature type="compositionally biased region" description="Polar residues" evidence="2">
    <location>
        <begin position="446"/>
        <end position="457"/>
    </location>
</feature>
<gene>
    <name evidence="4" type="ORF">SAMN05216576_11569</name>
</gene>
<dbReference type="AlphaFoldDB" id="A0A1G6U8Y4"/>
<evidence type="ECO:0000256" key="2">
    <source>
        <dbReference type="SAM" id="MobiDB-lite"/>
    </source>
</evidence>
<feature type="compositionally biased region" description="Basic and acidic residues" evidence="2">
    <location>
        <begin position="179"/>
        <end position="194"/>
    </location>
</feature>
<sequence>MIRKKLSTYKTVGSIGNGCNYISKKAALVGGSEAKFDNTSIEEYSALAVKKFEQVNNKFENKSGRKQESKAIHEMISFHKDDDLTPEKAAELALSVWNKALDLENRKHRWAVHTDTDEMHVHLVWNKRNNKGEIYNQKDDYALFEKLCYEAEIENDLTIVKNRKFLNPLTPTNPQPSNEYRHEQKGLKSEKSKFKDEVKSAIDNAMSSSDFLEIMDARGFSIIHNGNNAYTLEKDGIGFKASDVGASYKHLKGHFGDDPEFSTTLARLGKKTPLKREYGSLSGPQFQSAQDYDKKQKKNRVLDLSFSTTDGQSYKWNGSNREAFNYKNGVATFYNSSPTAIKAGLQRLEETTKNPKDKELAVNGSHDFKRKTWLEFHKMGLDKKGFSLKGYSPSASDKAELERIKNQAKDKYTKAKDEIQKNEIKEKIEFAKDGLSKDGLSKDSKINVSPEASDNGTTGSGVKDQKAEEQKTKELEQNKDKNKQQEQAGDKSGKYKIDGAPVSMSQLKEAGEAALSAKIREAGMSSKYASLIEKGADVQAAKNIAETQKNNAENEAHQEEREAEKAKHKRRMKLKPQ</sequence>
<dbReference type="Proteomes" id="UP000199467">
    <property type="component" value="Unassembled WGS sequence"/>
</dbReference>
<feature type="compositionally biased region" description="Basic residues" evidence="2">
    <location>
        <begin position="566"/>
        <end position="577"/>
    </location>
</feature>
<dbReference type="InterPro" id="IPR005094">
    <property type="entry name" value="Endonuclease_MobA/VirD2"/>
</dbReference>
<keyword evidence="1" id="KW-0175">Coiled coil</keyword>
<feature type="compositionally biased region" description="Polar residues" evidence="2">
    <location>
        <begin position="169"/>
        <end position="178"/>
    </location>
</feature>
<feature type="region of interest" description="Disordered" evidence="2">
    <location>
        <begin position="439"/>
        <end position="500"/>
    </location>
</feature>
<protein>
    <submittedName>
        <fullName evidence="4">Relaxase/Mobilisation nuclease domain-containing protein</fullName>
    </submittedName>
</protein>
<evidence type="ECO:0000256" key="1">
    <source>
        <dbReference type="SAM" id="Coils"/>
    </source>
</evidence>
<feature type="compositionally biased region" description="Basic and acidic residues" evidence="2">
    <location>
        <begin position="552"/>
        <end position="565"/>
    </location>
</feature>
<feature type="domain" description="MobA/VirD2-like nuclease" evidence="3">
    <location>
        <begin position="38"/>
        <end position="157"/>
    </location>
</feature>